<evidence type="ECO:0000256" key="10">
    <source>
        <dbReference type="ARBA" id="ARBA00040748"/>
    </source>
</evidence>
<comment type="similarity">
    <text evidence="3">Belongs to the sorting nexin family.</text>
</comment>
<dbReference type="OrthoDB" id="205639at2759"/>
<dbReference type="GO" id="GO:0010008">
    <property type="term" value="C:endosome membrane"/>
    <property type="evidence" value="ECO:0007669"/>
    <property type="project" value="UniProtKB-SubCell"/>
</dbReference>
<keyword evidence="4" id="KW-0813">Transport</keyword>
<dbReference type="GO" id="GO:0015031">
    <property type="term" value="P:protein transport"/>
    <property type="evidence" value="ECO:0007669"/>
    <property type="project" value="TreeGrafter"/>
</dbReference>
<dbReference type="EMBL" id="ML996689">
    <property type="protein sequence ID" value="KAF2403740.1"/>
    <property type="molecule type" value="Genomic_DNA"/>
</dbReference>
<evidence type="ECO:0000256" key="1">
    <source>
        <dbReference type="ARBA" id="ARBA00004481"/>
    </source>
</evidence>
<dbReference type="GO" id="GO:0032456">
    <property type="term" value="P:endocytic recycling"/>
    <property type="evidence" value="ECO:0007669"/>
    <property type="project" value="TreeGrafter"/>
</dbReference>
<keyword evidence="8" id="KW-0446">Lipid-binding</keyword>
<dbReference type="SUPFAM" id="SSF64268">
    <property type="entry name" value="PX domain"/>
    <property type="match status" value="1"/>
</dbReference>
<evidence type="ECO:0000256" key="8">
    <source>
        <dbReference type="ARBA" id="ARBA00023121"/>
    </source>
</evidence>
<name>A0A6G1I632_9PEZI</name>
<comment type="subcellular location">
    <subcellularLocation>
        <location evidence="2">Cytoplasm</location>
    </subcellularLocation>
    <subcellularLocation>
        <location evidence="1">Endosome membrane</location>
        <topology evidence="1">Peripheral membrane protein</topology>
    </subcellularLocation>
</comment>
<keyword evidence="5" id="KW-0963">Cytoplasm</keyword>
<dbReference type="FunFam" id="1.20.1270.60:FF:000042">
    <property type="entry name" value="Vacuolar targeting protein Atg24"/>
    <property type="match status" value="1"/>
</dbReference>
<organism evidence="14 15">
    <name type="scientific">Trichodelitschia bisporula</name>
    <dbReference type="NCBI Taxonomy" id="703511"/>
    <lineage>
        <taxon>Eukaryota</taxon>
        <taxon>Fungi</taxon>
        <taxon>Dikarya</taxon>
        <taxon>Ascomycota</taxon>
        <taxon>Pezizomycotina</taxon>
        <taxon>Dothideomycetes</taxon>
        <taxon>Dothideomycetes incertae sedis</taxon>
        <taxon>Phaeotrichales</taxon>
        <taxon>Phaeotrichaceae</taxon>
        <taxon>Trichodelitschia</taxon>
    </lineage>
</organism>
<dbReference type="InterPro" id="IPR015404">
    <property type="entry name" value="Vps5_C"/>
</dbReference>
<evidence type="ECO:0000256" key="6">
    <source>
        <dbReference type="ARBA" id="ARBA00022753"/>
    </source>
</evidence>
<dbReference type="GO" id="GO:0061709">
    <property type="term" value="P:reticulophagy"/>
    <property type="evidence" value="ECO:0007669"/>
    <property type="project" value="TreeGrafter"/>
</dbReference>
<feature type="domain" description="PX" evidence="13">
    <location>
        <begin position="10"/>
        <end position="132"/>
    </location>
</feature>
<evidence type="ECO:0000256" key="9">
    <source>
        <dbReference type="ARBA" id="ARBA00023136"/>
    </source>
</evidence>
<keyword evidence="7" id="KW-0072">Autophagy</keyword>
<evidence type="ECO:0000256" key="11">
    <source>
        <dbReference type="ARBA" id="ARBA00041273"/>
    </source>
</evidence>
<keyword evidence="15" id="KW-1185">Reference proteome</keyword>
<accession>A0A6G1I632</accession>
<sequence length="412" mass="47316">MHPQDFGDGRLECTVDSPLKENEGTKDVYISYLVTTRTNFPTFQRPETKVRRRFRDFVFLYESLTTQYAAVAVPPLPEKHNMAYVRGDRFGADFTLRRSHSLHRFLKRITLHPELRRSSILLEFLESPEWHATMRGRVAKTTTVDQGNAGVFDNFTDTFLNAFTKVHKPDKRFIEVKERADKLDEDLGHVEKIVTRVARRQGDLETDYGDLATQFRKLITLEPGVEQPLTSFASSLETTSLNFKALRDHTGLDYASSLRDMTAYIAALRALLKAREQKQLDFEGLSDYLARAAADRDQLASQHGSTGAGGFLRSKIEDVRGVDHEQARRDRQRKLEIQIQRLTREVEQAKIQSESFDDRTVSEVEEFERIKSVELQDTLGSLADSHIDFFKGTVETWEEFLEKMEQPSVSDA</sequence>
<evidence type="ECO:0000256" key="12">
    <source>
        <dbReference type="SAM" id="Coils"/>
    </source>
</evidence>
<dbReference type="SMART" id="SM00312">
    <property type="entry name" value="PX"/>
    <property type="match status" value="1"/>
</dbReference>
<reference evidence="14" key="1">
    <citation type="journal article" date="2020" name="Stud. Mycol.">
        <title>101 Dothideomycetes genomes: a test case for predicting lifestyles and emergence of pathogens.</title>
        <authorList>
            <person name="Haridas S."/>
            <person name="Albert R."/>
            <person name="Binder M."/>
            <person name="Bloem J."/>
            <person name="Labutti K."/>
            <person name="Salamov A."/>
            <person name="Andreopoulos B."/>
            <person name="Baker S."/>
            <person name="Barry K."/>
            <person name="Bills G."/>
            <person name="Bluhm B."/>
            <person name="Cannon C."/>
            <person name="Castanera R."/>
            <person name="Culley D."/>
            <person name="Daum C."/>
            <person name="Ezra D."/>
            <person name="Gonzalez J."/>
            <person name="Henrissat B."/>
            <person name="Kuo A."/>
            <person name="Liang C."/>
            <person name="Lipzen A."/>
            <person name="Lutzoni F."/>
            <person name="Magnuson J."/>
            <person name="Mondo S."/>
            <person name="Nolan M."/>
            <person name="Ohm R."/>
            <person name="Pangilinan J."/>
            <person name="Park H.-J."/>
            <person name="Ramirez L."/>
            <person name="Alfaro M."/>
            <person name="Sun H."/>
            <person name="Tritt A."/>
            <person name="Yoshinaga Y."/>
            <person name="Zwiers L.-H."/>
            <person name="Turgeon B."/>
            <person name="Goodwin S."/>
            <person name="Spatafora J."/>
            <person name="Crous P."/>
            <person name="Grigoriev I."/>
        </authorList>
    </citation>
    <scope>NUCLEOTIDE SEQUENCE</scope>
    <source>
        <strain evidence="14">CBS 262.69</strain>
    </source>
</reference>
<dbReference type="PANTHER" id="PTHR45949">
    <property type="entry name" value="SORTING NEXIN-4"/>
    <property type="match status" value="1"/>
</dbReference>
<dbReference type="AlphaFoldDB" id="A0A6G1I632"/>
<dbReference type="PANTHER" id="PTHR45949:SF2">
    <property type="entry name" value="SORTING NEXIN-4"/>
    <property type="match status" value="1"/>
</dbReference>
<dbReference type="GO" id="GO:0005769">
    <property type="term" value="C:early endosome"/>
    <property type="evidence" value="ECO:0007669"/>
    <property type="project" value="TreeGrafter"/>
</dbReference>
<dbReference type="Gene3D" id="1.20.1270.60">
    <property type="entry name" value="Arfaptin homology (AH) domain/BAR domain"/>
    <property type="match status" value="1"/>
</dbReference>
<dbReference type="Pfam" id="PF00787">
    <property type="entry name" value="PX"/>
    <property type="match status" value="1"/>
</dbReference>
<keyword evidence="9" id="KW-0472">Membrane</keyword>
<evidence type="ECO:0000313" key="14">
    <source>
        <dbReference type="EMBL" id="KAF2403740.1"/>
    </source>
</evidence>
<evidence type="ECO:0000256" key="7">
    <source>
        <dbReference type="ARBA" id="ARBA00023006"/>
    </source>
</evidence>
<evidence type="ECO:0000256" key="5">
    <source>
        <dbReference type="ARBA" id="ARBA00022490"/>
    </source>
</evidence>
<dbReference type="GO" id="GO:0034727">
    <property type="term" value="P:piecemeal microautophagy of the nucleus"/>
    <property type="evidence" value="ECO:0007669"/>
    <property type="project" value="TreeGrafter"/>
</dbReference>
<gene>
    <name evidence="14" type="ORF">EJ06DRAFT_291725</name>
</gene>
<dbReference type="SUPFAM" id="SSF103657">
    <property type="entry name" value="BAR/IMD domain-like"/>
    <property type="match status" value="1"/>
</dbReference>
<proteinExistence type="inferred from homology"/>
<dbReference type="GO" id="GO:0035091">
    <property type="term" value="F:phosphatidylinositol binding"/>
    <property type="evidence" value="ECO:0007669"/>
    <property type="project" value="InterPro"/>
</dbReference>
<dbReference type="PROSITE" id="PS50195">
    <property type="entry name" value="PX"/>
    <property type="match status" value="1"/>
</dbReference>
<dbReference type="CDD" id="cd07628">
    <property type="entry name" value="BAR_Atg24p"/>
    <property type="match status" value="1"/>
</dbReference>
<dbReference type="Gene3D" id="3.30.1520.10">
    <property type="entry name" value="Phox-like domain"/>
    <property type="match status" value="1"/>
</dbReference>
<protein>
    <recommendedName>
        <fullName evidence="10">Sorting nexin-4</fullName>
    </recommendedName>
    <alternativeName>
        <fullName evidence="11">Autophagy-related protein 24</fullName>
    </alternativeName>
</protein>
<dbReference type="Pfam" id="PF09325">
    <property type="entry name" value="Vps5"/>
    <property type="match status" value="1"/>
</dbReference>
<dbReference type="InterPro" id="IPR027267">
    <property type="entry name" value="AH/BAR_dom_sf"/>
</dbReference>
<dbReference type="InterPro" id="IPR036871">
    <property type="entry name" value="PX_dom_sf"/>
</dbReference>
<evidence type="ECO:0000256" key="3">
    <source>
        <dbReference type="ARBA" id="ARBA00010883"/>
    </source>
</evidence>
<feature type="coiled-coil region" evidence="12">
    <location>
        <begin position="332"/>
        <end position="359"/>
    </location>
</feature>
<evidence type="ECO:0000313" key="15">
    <source>
        <dbReference type="Proteomes" id="UP000799640"/>
    </source>
</evidence>
<dbReference type="InterPro" id="IPR001683">
    <property type="entry name" value="PX_dom"/>
</dbReference>
<dbReference type="Proteomes" id="UP000799640">
    <property type="component" value="Unassembled WGS sequence"/>
</dbReference>
<dbReference type="GO" id="GO:0000422">
    <property type="term" value="P:autophagy of mitochondrion"/>
    <property type="evidence" value="ECO:0007669"/>
    <property type="project" value="TreeGrafter"/>
</dbReference>
<evidence type="ECO:0000259" key="13">
    <source>
        <dbReference type="PROSITE" id="PS50195"/>
    </source>
</evidence>
<dbReference type="GO" id="GO:0000407">
    <property type="term" value="C:phagophore assembly site"/>
    <property type="evidence" value="ECO:0007669"/>
    <property type="project" value="TreeGrafter"/>
</dbReference>
<evidence type="ECO:0000256" key="4">
    <source>
        <dbReference type="ARBA" id="ARBA00022448"/>
    </source>
</evidence>
<dbReference type="CDD" id="cd06863">
    <property type="entry name" value="PX_Atg24p"/>
    <property type="match status" value="1"/>
</dbReference>
<keyword evidence="6" id="KW-0967">Endosome</keyword>
<evidence type="ECO:0000256" key="2">
    <source>
        <dbReference type="ARBA" id="ARBA00004496"/>
    </source>
</evidence>
<keyword evidence="12" id="KW-0175">Coiled coil</keyword>